<dbReference type="InterPro" id="IPR038765">
    <property type="entry name" value="Papain-like_cys_pep_sf"/>
</dbReference>
<dbReference type="CDD" id="cd02248">
    <property type="entry name" value="Peptidase_C1A"/>
    <property type="match status" value="1"/>
</dbReference>
<keyword evidence="3 7" id="KW-0732">Signal</keyword>
<protein>
    <submittedName>
        <fullName evidence="10">Uncharacterized protein</fullName>
    </submittedName>
</protein>
<dbReference type="SMART" id="SM00848">
    <property type="entry name" value="Inhibitor_I29"/>
    <property type="match status" value="1"/>
</dbReference>
<dbReference type="InterPro" id="IPR000169">
    <property type="entry name" value="Pept_cys_AS"/>
</dbReference>
<dbReference type="Proteomes" id="UP001279734">
    <property type="component" value="Unassembled WGS sequence"/>
</dbReference>
<feature type="signal peptide" evidence="7">
    <location>
        <begin position="1"/>
        <end position="29"/>
    </location>
</feature>
<dbReference type="Gene3D" id="3.90.70.10">
    <property type="entry name" value="Cysteine proteinases"/>
    <property type="match status" value="1"/>
</dbReference>
<evidence type="ECO:0000259" key="9">
    <source>
        <dbReference type="SMART" id="SM00848"/>
    </source>
</evidence>
<gene>
    <name evidence="10" type="ORF">Nepgr_007345</name>
</gene>
<feature type="domain" description="Peptidase C1A papain C-terminal" evidence="8">
    <location>
        <begin position="133"/>
        <end position="350"/>
    </location>
</feature>
<keyword evidence="5" id="KW-0788">Thiol protease</keyword>
<evidence type="ECO:0000256" key="7">
    <source>
        <dbReference type="SAM" id="SignalP"/>
    </source>
</evidence>
<organism evidence="10 11">
    <name type="scientific">Nepenthes gracilis</name>
    <name type="common">Slender pitcher plant</name>
    <dbReference type="NCBI Taxonomy" id="150966"/>
    <lineage>
        <taxon>Eukaryota</taxon>
        <taxon>Viridiplantae</taxon>
        <taxon>Streptophyta</taxon>
        <taxon>Embryophyta</taxon>
        <taxon>Tracheophyta</taxon>
        <taxon>Spermatophyta</taxon>
        <taxon>Magnoliopsida</taxon>
        <taxon>eudicotyledons</taxon>
        <taxon>Gunneridae</taxon>
        <taxon>Pentapetalae</taxon>
        <taxon>Caryophyllales</taxon>
        <taxon>Nepenthaceae</taxon>
        <taxon>Nepenthes</taxon>
    </lineage>
</organism>
<proteinExistence type="inferred from homology"/>
<dbReference type="PROSITE" id="PS00639">
    <property type="entry name" value="THIOL_PROTEASE_HIS"/>
    <property type="match status" value="1"/>
</dbReference>
<dbReference type="FunFam" id="3.90.70.10:FF:000023">
    <property type="entry name" value="Senescence-specific cysteine protease SAG39"/>
    <property type="match status" value="1"/>
</dbReference>
<dbReference type="Pfam" id="PF00112">
    <property type="entry name" value="Peptidase_C1"/>
    <property type="match status" value="1"/>
</dbReference>
<accession>A0AAD3XIA9</accession>
<dbReference type="InterPro" id="IPR039417">
    <property type="entry name" value="Peptidase_C1A_papain-like"/>
</dbReference>
<dbReference type="PRINTS" id="PR00705">
    <property type="entry name" value="PAPAIN"/>
</dbReference>
<dbReference type="Pfam" id="PF08246">
    <property type="entry name" value="Inhibitor_I29"/>
    <property type="match status" value="1"/>
</dbReference>
<dbReference type="GO" id="GO:0008234">
    <property type="term" value="F:cysteine-type peptidase activity"/>
    <property type="evidence" value="ECO:0007669"/>
    <property type="project" value="UniProtKB-KW"/>
</dbReference>
<keyword evidence="11" id="KW-1185">Reference proteome</keyword>
<feature type="chain" id="PRO_5041949462" evidence="7">
    <location>
        <begin position="30"/>
        <end position="351"/>
    </location>
</feature>
<comment type="similarity">
    <text evidence="1">Belongs to the peptidase C1 family.</text>
</comment>
<evidence type="ECO:0000256" key="1">
    <source>
        <dbReference type="ARBA" id="ARBA00008455"/>
    </source>
</evidence>
<name>A0AAD3XIA9_NEPGR</name>
<evidence type="ECO:0000259" key="8">
    <source>
        <dbReference type="SMART" id="SM00645"/>
    </source>
</evidence>
<dbReference type="SUPFAM" id="SSF54001">
    <property type="entry name" value="Cysteine proteinases"/>
    <property type="match status" value="1"/>
</dbReference>
<evidence type="ECO:0000256" key="3">
    <source>
        <dbReference type="ARBA" id="ARBA00022729"/>
    </source>
</evidence>
<keyword evidence="6" id="KW-1015">Disulfide bond</keyword>
<dbReference type="EMBL" id="BSYO01000005">
    <property type="protein sequence ID" value="GMH05505.1"/>
    <property type="molecule type" value="Genomic_DNA"/>
</dbReference>
<dbReference type="InterPro" id="IPR025660">
    <property type="entry name" value="Pept_his_AS"/>
</dbReference>
<dbReference type="InterPro" id="IPR025661">
    <property type="entry name" value="Pept_asp_AS"/>
</dbReference>
<keyword evidence="2" id="KW-0645">Protease</keyword>
<dbReference type="PROSITE" id="PS00640">
    <property type="entry name" value="THIOL_PROTEASE_ASN"/>
    <property type="match status" value="1"/>
</dbReference>
<dbReference type="AlphaFoldDB" id="A0AAD3XIA9"/>
<comment type="caution">
    <text evidence="10">The sequence shown here is derived from an EMBL/GenBank/DDBJ whole genome shotgun (WGS) entry which is preliminary data.</text>
</comment>
<dbReference type="InterPro" id="IPR013128">
    <property type="entry name" value="Peptidase_C1A"/>
</dbReference>
<dbReference type="GO" id="GO:0006508">
    <property type="term" value="P:proteolysis"/>
    <property type="evidence" value="ECO:0007669"/>
    <property type="project" value="UniProtKB-KW"/>
</dbReference>
<evidence type="ECO:0000313" key="10">
    <source>
        <dbReference type="EMBL" id="GMH05505.1"/>
    </source>
</evidence>
<evidence type="ECO:0000313" key="11">
    <source>
        <dbReference type="Proteomes" id="UP001279734"/>
    </source>
</evidence>
<dbReference type="SMART" id="SM00645">
    <property type="entry name" value="Pept_C1"/>
    <property type="match status" value="1"/>
</dbReference>
<feature type="domain" description="Cathepsin propeptide inhibitor" evidence="9">
    <location>
        <begin position="43"/>
        <end position="99"/>
    </location>
</feature>
<dbReference type="InterPro" id="IPR013201">
    <property type="entry name" value="Prot_inhib_I29"/>
</dbReference>
<evidence type="ECO:0000256" key="2">
    <source>
        <dbReference type="ARBA" id="ARBA00022670"/>
    </source>
</evidence>
<evidence type="ECO:0000256" key="6">
    <source>
        <dbReference type="ARBA" id="ARBA00023157"/>
    </source>
</evidence>
<evidence type="ECO:0000256" key="4">
    <source>
        <dbReference type="ARBA" id="ARBA00022801"/>
    </source>
</evidence>
<reference evidence="10" key="1">
    <citation type="submission" date="2023-05" db="EMBL/GenBank/DDBJ databases">
        <title>Nepenthes gracilis genome sequencing.</title>
        <authorList>
            <person name="Fukushima K."/>
        </authorList>
    </citation>
    <scope>NUCLEOTIDE SEQUENCE</scope>
    <source>
        <strain evidence="10">SING2019-196</strain>
    </source>
</reference>
<dbReference type="InterPro" id="IPR000668">
    <property type="entry name" value="Peptidase_C1A_C"/>
</dbReference>
<dbReference type="PANTHER" id="PTHR12411">
    <property type="entry name" value="CYSTEINE PROTEASE FAMILY C1-RELATED"/>
    <property type="match status" value="1"/>
</dbReference>
<evidence type="ECO:0000256" key="5">
    <source>
        <dbReference type="ARBA" id="ARBA00022807"/>
    </source>
</evidence>
<dbReference type="PROSITE" id="PS00139">
    <property type="entry name" value="THIOL_PROTEASE_CYS"/>
    <property type="match status" value="1"/>
</dbReference>
<sequence length="351" mass="38330">MAFKNQHSHVFILFSLLFGLGLFASQVASTRLLTSEPSMAERHEQWMAQHGRVYKDDIEKDKRFKIFKENVERIEALNKINRGFTLDVNVFADLTNEEFRVCHTGYKKQKSNELLSKLGPKSKSFKYEQVTSVATAMDWRTEGAVTPIKDQGSCGCCWAFSAVAAVEGLTKLRTGKLTSLSEQELVDCDVNGNDMGCEGGLMDSAFTFIKQNGGLTTEASYPYAGSDGTCNTQKAALHAAAIGGYEDVPANDEAALLKAVAYQPVSVAVDGGDYNFQFYSGGVMTGECGTDLDHAVLAIGYGTTSSGIKYWLVKNSWGTSWGENGYMRLERDISDKEGKCGIAMMASYPVA</sequence>
<keyword evidence="4" id="KW-0378">Hydrolase</keyword>